<evidence type="ECO:0000313" key="5">
    <source>
        <dbReference type="EMBL" id="QQT00605.1"/>
    </source>
</evidence>
<evidence type="ECO:0000313" key="6">
    <source>
        <dbReference type="Proteomes" id="UP000595254"/>
    </source>
</evidence>
<keyword evidence="6" id="KW-1185">Reference proteome</keyword>
<dbReference type="InterPro" id="IPR002933">
    <property type="entry name" value="Peptidase_M20"/>
</dbReference>
<sequence>MKQFPINPSTLRINIHRLQSNIEELGSIGRNETNGLDRITFNEFDLEAREWFKHQLTSLQLPFKVDAAANIWTTLGTNSLLAPITMGSHLDTVPNGGKYDGALGVLIGLEILTTLIESNIETTHPISLVSFSAEEPNPFNLSTFGSRVVTGRLKKQDIEYVQTSSGIPLQTALASVGGSIERIETAQVSPQAIAAFLEVHIEQGKRLINKGIPIGIVTAITGIYREEITFIGDANHAGTTLMTERNDALVAASKFVVAFEEILRLDRADEVVGTIGQFVISPGASNIIPSEVKLLMEVRGDTKERIRKTVAQLDQTLRELFEHQPIKIHRKIILDQAPAQMDQDVINTFVYSVPPDETYLLLGSMAGHDTAHLSSITKAGMLFVPSIDGKSHCPEENSTIEDIEKVANVLLQAILKLDHDL</sequence>
<proteinExistence type="inferred from homology"/>
<dbReference type="KEGG" id="ppsr:I6J18_01290"/>
<feature type="binding site" evidence="4">
    <location>
        <position position="299"/>
    </location>
    <ligand>
        <name>allantoate</name>
        <dbReference type="ChEBI" id="CHEBI:17536"/>
    </ligand>
</feature>
<accession>A0A974NMK6</accession>
<feature type="binding site" evidence="3">
    <location>
        <position position="100"/>
    </location>
    <ligand>
        <name>Zn(2+)</name>
        <dbReference type="ChEBI" id="CHEBI:29105"/>
        <label>1</label>
    </ligand>
</feature>
<keyword evidence="2" id="KW-0378">Hydrolase</keyword>
<feature type="binding site" evidence="4">
    <location>
        <position position="286"/>
    </location>
    <ligand>
        <name>allantoate</name>
        <dbReference type="ChEBI" id="CHEBI:17536"/>
    </ligand>
</feature>
<feature type="binding site" evidence="3">
    <location>
        <position position="392"/>
    </location>
    <ligand>
        <name>Zn(2+)</name>
        <dbReference type="ChEBI" id="CHEBI:29105"/>
        <label>2</label>
    </ligand>
</feature>
<feature type="binding site" evidence="3">
    <location>
        <position position="135"/>
    </location>
    <ligand>
        <name>Zn(2+)</name>
        <dbReference type="ChEBI" id="CHEBI:29105"/>
        <label>2</label>
    </ligand>
</feature>
<keyword evidence="3" id="KW-0862">Zinc</keyword>
<comment type="cofactor">
    <cofactor evidence="3">
        <name>Zn(2+)</name>
        <dbReference type="ChEBI" id="CHEBI:29105"/>
    </cofactor>
    <text evidence="3">Binds 2 Zn(2+) ions per subunit.</text>
</comment>
<dbReference type="SUPFAM" id="SSF53187">
    <property type="entry name" value="Zn-dependent exopeptidases"/>
    <property type="match status" value="1"/>
</dbReference>
<name>A0A974NMK6_PERPY</name>
<dbReference type="PIRSF" id="PIRSF001235">
    <property type="entry name" value="Amidase_carbamoylase"/>
    <property type="match status" value="1"/>
</dbReference>
<feature type="binding site" evidence="3">
    <location>
        <position position="200"/>
    </location>
    <ligand>
        <name>Zn(2+)</name>
        <dbReference type="ChEBI" id="CHEBI:29105"/>
        <label>1</label>
    </ligand>
</feature>
<dbReference type="InterPro" id="IPR036264">
    <property type="entry name" value="Bact_exopeptidase_dim_dom"/>
</dbReference>
<dbReference type="GO" id="GO:0046872">
    <property type="term" value="F:metal ion binding"/>
    <property type="evidence" value="ECO:0007669"/>
    <property type="project" value="UniProtKB-KW"/>
</dbReference>
<gene>
    <name evidence="5" type="ORF">I6J18_01290</name>
</gene>
<protein>
    <submittedName>
        <fullName evidence="5">M20 family metallo-hydrolase</fullName>
    </submittedName>
</protein>
<dbReference type="Proteomes" id="UP000595254">
    <property type="component" value="Chromosome"/>
</dbReference>
<dbReference type="NCBIfam" id="NF006771">
    <property type="entry name" value="PRK09290.1-5"/>
    <property type="match status" value="1"/>
</dbReference>
<evidence type="ECO:0000256" key="4">
    <source>
        <dbReference type="PIRSR" id="PIRSR001235-2"/>
    </source>
</evidence>
<dbReference type="EMBL" id="CP068053">
    <property type="protein sequence ID" value="QQT00605.1"/>
    <property type="molecule type" value="Genomic_DNA"/>
</dbReference>
<comment type="similarity">
    <text evidence="1">Belongs to the peptidase M20 family.</text>
</comment>
<reference evidence="5 6" key="1">
    <citation type="submission" date="2021-01" db="EMBL/GenBank/DDBJ databases">
        <title>FDA dAtabase for Regulatory Grade micrObial Sequences (FDA-ARGOS): Supporting development and validation of Infectious Disease Dx tests.</title>
        <authorList>
            <person name="Nelson B."/>
            <person name="Plummer A."/>
            <person name="Tallon L."/>
            <person name="Sadzewicz L."/>
            <person name="Zhao X."/>
            <person name="Boylan J."/>
            <person name="Ott S."/>
            <person name="Bowen H."/>
            <person name="Vavikolanu K."/>
            <person name="Mehta A."/>
            <person name="Aluvathingal J."/>
            <person name="Nadendla S."/>
            <person name="Myers T."/>
            <person name="Yan Y."/>
            <person name="Sichtig H."/>
        </authorList>
    </citation>
    <scope>NUCLEOTIDE SEQUENCE [LARGE SCALE GENOMIC DNA]</scope>
    <source>
        <strain evidence="5 6">FDAARGOS_1161</strain>
    </source>
</reference>
<dbReference type="CDD" id="cd03884">
    <property type="entry name" value="M20_bAS"/>
    <property type="match status" value="1"/>
</dbReference>
<dbReference type="SUPFAM" id="SSF55031">
    <property type="entry name" value="Bacterial exopeptidase dimerisation domain"/>
    <property type="match status" value="1"/>
</dbReference>
<organism evidence="5 6">
    <name type="scientific">Peribacillus psychrosaccharolyticus</name>
    <name type="common">Bacillus psychrosaccharolyticus</name>
    <dbReference type="NCBI Taxonomy" id="1407"/>
    <lineage>
        <taxon>Bacteria</taxon>
        <taxon>Bacillati</taxon>
        <taxon>Bacillota</taxon>
        <taxon>Bacilli</taxon>
        <taxon>Bacillales</taxon>
        <taxon>Bacillaceae</taxon>
        <taxon>Peribacillus</taxon>
    </lineage>
</organism>
<evidence type="ECO:0000256" key="3">
    <source>
        <dbReference type="PIRSR" id="PIRSR001235-1"/>
    </source>
</evidence>
<evidence type="ECO:0000256" key="2">
    <source>
        <dbReference type="ARBA" id="ARBA00022801"/>
    </source>
</evidence>
<feature type="binding site" evidence="4">
    <location>
        <position position="225"/>
    </location>
    <ligand>
        <name>allantoate</name>
        <dbReference type="ChEBI" id="CHEBI:17536"/>
    </ligand>
</feature>
<dbReference type="NCBIfam" id="TIGR01879">
    <property type="entry name" value="hydantase"/>
    <property type="match status" value="1"/>
</dbReference>
<dbReference type="Gene3D" id="3.30.70.360">
    <property type="match status" value="1"/>
</dbReference>
<dbReference type="GO" id="GO:0016813">
    <property type="term" value="F:hydrolase activity, acting on carbon-nitrogen (but not peptide) bonds, in linear amidines"/>
    <property type="evidence" value="ECO:0007669"/>
    <property type="project" value="InterPro"/>
</dbReference>
<feature type="binding site" evidence="3">
    <location>
        <position position="89"/>
    </location>
    <ligand>
        <name>Zn(2+)</name>
        <dbReference type="ChEBI" id="CHEBI:29105"/>
        <label>1</label>
    </ligand>
</feature>
<dbReference type="Gene3D" id="3.40.630.10">
    <property type="entry name" value="Zn peptidases"/>
    <property type="match status" value="1"/>
</dbReference>
<dbReference type="Pfam" id="PF01546">
    <property type="entry name" value="Peptidase_M20"/>
    <property type="match status" value="1"/>
</dbReference>
<dbReference type="InterPro" id="IPR010158">
    <property type="entry name" value="Amidase_Cbmase"/>
</dbReference>
<dbReference type="PANTHER" id="PTHR32494">
    <property type="entry name" value="ALLANTOATE DEIMINASE-RELATED"/>
    <property type="match status" value="1"/>
</dbReference>
<keyword evidence="3" id="KW-0479">Metal-binding</keyword>
<dbReference type="RefSeq" id="WP_040375450.1">
    <property type="nucleotide sequence ID" value="NZ_CP068053.1"/>
</dbReference>
<dbReference type="AlphaFoldDB" id="A0A974NMK6"/>
<evidence type="ECO:0000256" key="1">
    <source>
        <dbReference type="ARBA" id="ARBA00006153"/>
    </source>
</evidence>
<feature type="binding site" evidence="3">
    <location>
        <position position="100"/>
    </location>
    <ligand>
        <name>Zn(2+)</name>
        <dbReference type="ChEBI" id="CHEBI:29105"/>
        <label>2</label>
    </ligand>
</feature>
<dbReference type="PANTHER" id="PTHR32494:SF5">
    <property type="entry name" value="ALLANTOATE AMIDOHYDROLASE"/>
    <property type="match status" value="1"/>
</dbReference>